<dbReference type="SMART" id="SM00980">
    <property type="entry name" value="THAP"/>
    <property type="match status" value="1"/>
</dbReference>
<evidence type="ECO:0000313" key="9">
    <source>
        <dbReference type="EMBL" id="KAK3911956.1"/>
    </source>
</evidence>
<evidence type="ECO:0000256" key="4">
    <source>
        <dbReference type="ARBA" id="ARBA00022833"/>
    </source>
</evidence>
<proteinExistence type="predicted"/>
<dbReference type="Pfam" id="PF13613">
    <property type="entry name" value="HTH_Tnp_4"/>
    <property type="match status" value="1"/>
</dbReference>
<dbReference type="AlphaFoldDB" id="A0AAE1HTT3"/>
<sequence length="489" mass="55303">MPDEDHSSDSEPKKKRERHNCCVPQCTEVKNESNHLHSVPKDPVLRKKWAIAIKTGKELTLSMNVCSKHFDKSDYFPSNGPNKKPKLKRNVIPSKCLPVRSHDRCEPSPVKRRKQARSDRAAKRSIWCNNFSDAEAGSNNENEAPEQEGQNDMFFENTNTVGGEEWMDVLQMADLEPRDRKKLVEIGVQVGDDLSSLVISITETDKKLKSATGLHSVQLLDSLTKCAEEIAPDNPCKKLHMNTKSRILLTMMKIKLSISFSSLAVLFDLTVQTCCNYIYDMIAILSKILKCMIFWPSKEQVLMNMPKCFRGFGKTRVVLDCYEIPIGKPKCIVCRVKTYSHYKKGHTAKISMNITPSGLICLCSVAFGGRASDKVITQNTGIYDKCDPGDGIMVDKGYHIEEECENNMLVLIRPPFLRKNRQFSRAEAVQCAKIARARVHVERVIQRVRCFNILKSRIPWNLVPFIDDLVIIVSALVNLGNPILAGDKY</sequence>
<feature type="region of interest" description="Disordered" evidence="7">
    <location>
        <begin position="98"/>
        <end position="121"/>
    </location>
</feature>
<name>A0AAE1HTT3_9NEOP</name>
<keyword evidence="3 6" id="KW-0863">Zinc-finger</keyword>
<dbReference type="SUPFAM" id="SSF57716">
    <property type="entry name" value="Glucocorticoid receptor-like (DNA-binding domain)"/>
    <property type="match status" value="1"/>
</dbReference>
<dbReference type="PANTHER" id="PTHR23080">
    <property type="entry name" value="THAP DOMAIN PROTEIN"/>
    <property type="match status" value="1"/>
</dbReference>
<feature type="domain" description="THAP-type" evidence="8">
    <location>
        <begin position="16"/>
        <end position="96"/>
    </location>
</feature>
<dbReference type="InterPro" id="IPR027806">
    <property type="entry name" value="HARBI1_dom"/>
</dbReference>
<dbReference type="EMBL" id="JAHWGI010000289">
    <property type="protein sequence ID" value="KAK3911956.1"/>
    <property type="molecule type" value="Genomic_DNA"/>
</dbReference>
<reference evidence="10" key="2">
    <citation type="journal article" date="2023" name="BMC Genomics">
        <title>Pest status, molecular evolution, and epigenetic factors derived from the genome assembly of Frankliniella fusca, a thysanopteran phytovirus vector.</title>
        <authorList>
            <person name="Catto M.A."/>
            <person name="Labadie P.E."/>
            <person name="Jacobson A.L."/>
            <person name="Kennedy G.G."/>
            <person name="Srinivasan R."/>
            <person name="Hunt B.G."/>
        </authorList>
    </citation>
    <scope>NUCLEOTIDE SEQUENCE</scope>
    <source>
        <strain evidence="10">PL_HMW_Pooled</strain>
    </source>
</reference>
<feature type="region of interest" description="Disordered" evidence="7">
    <location>
        <begin position="72"/>
        <end position="91"/>
    </location>
</feature>
<dbReference type="InterPro" id="IPR038441">
    <property type="entry name" value="THAP_Znf_sf"/>
</dbReference>
<evidence type="ECO:0000259" key="8">
    <source>
        <dbReference type="PROSITE" id="PS50950"/>
    </source>
</evidence>
<evidence type="ECO:0000313" key="10">
    <source>
        <dbReference type="EMBL" id="KAK3927341.1"/>
    </source>
</evidence>
<accession>A0AAE1HTT3</accession>
<keyword evidence="4" id="KW-0862">Zinc</keyword>
<dbReference type="Proteomes" id="UP001219518">
    <property type="component" value="Unassembled WGS sequence"/>
</dbReference>
<dbReference type="GO" id="GO:0003677">
    <property type="term" value="F:DNA binding"/>
    <property type="evidence" value="ECO:0007669"/>
    <property type="project" value="UniProtKB-UniRule"/>
</dbReference>
<dbReference type="Pfam" id="PF13359">
    <property type="entry name" value="DDE_Tnp_4"/>
    <property type="match status" value="1"/>
</dbReference>
<dbReference type="PANTHER" id="PTHR23080:SF141">
    <property type="entry name" value="TRANSPOSASE HELIX-TURN-HELIX DOMAIN-CONTAINING PROTEIN"/>
    <property type="match status" value="1"/>
</dbReference>
<evidence type="ECO:0000256" key="5">
    <source>
        <dbReference type="ARBA" id="ARBA00023125"/>
    </source>
</evidence>
<evidence type="ECO:0000256" key="2">
    <source>
        <dbReference type="ARBA" id="ARBA00022723"/>
    </source>
</evidence>
<evidence type="ECO:0000313" key="11">
    <source>
        <dbReference type="Proteomes" id="UP001219518"/>
    </source>
</evidence>
<evidence type="ECO:0000256" key="6">
    <source>
        <dbReference type="PROSITE-ProRule" id="PRU00309"/>
    </source>
</evidence>
<dbReference type="InterPro" id="IPR006612">
    <property type="entry name" value="THAP_Znf"/>
</dbReference>
<keyword evidence="2" id="KW-0479">Metal-binding</keyword>
<evidence type="ECO:0000256" key="7">
    <source>
        <dbReference type="SAM" id="MobiDB-lite"/>
    </source>
</evidence>
<reference evidence="10" key="1">
    <citation type="submission" date="2021-07" db="EMBL/GenBank/DDBJ databases">
        <authorList>
            <person name="Catto M.A."/>
            <person name="Jacobson A."/>
            <person name="Kennedy G."/>
            <person name="Labadie P."/>
            <person name="Hunt B.G."/>
            <person name="Srinivasan R."/>
        </authorList>
    </citation>
    <scope>NUCLEOTIDE SEQUENCE</scope>
    <source>
        <strain evidence="10">PL_HMW_Pooled</strain>
        <tissue evidence="10">Head</tissue>
    </source>
</reference>
<keyword evidence="5 6" id="KW-0238">DNA-binding</keyword>
<dbReference type="EMBL" id="JAHWGI010001285">
    <property type="protein sequence ID" value="KAK3927341.1"/>
    <property type="molecule type" value="Genomic_DNA"/>
</dbReference>
<organism evidence="10 11">
    <name type="scientific">Frankliniella fusca</name>
    <dbReference type="NCBI Taxonomy" id="407009"/>
    <lineage>
        <taxon>Eukaryota</taxon>
        <taxon>Metazoa</taxon>
        <taxon>Ecdysozoa</taxon>
        <taxon>Arthropoda</taxon>
        <taxon>Hexapoda</taxon>
        <taxon>Insecta</taxon>
        <taxon>Pterygota</taxon>
        <taxon>Neoptera</taxon>
        <taxon>Paraneoptera</taxon>
        <taxon>Thysanoptera</taxon>
        <taxon>Terebrantia</taxon>
        <taxon>Thripoidea</taxon>
        <taxon>Thripidae</taxon>
        <taxon>Frankliniella</taxon>
    </lineage>
</organism>
<gene>
    <name evidence="10" type="ORF">KUF71_015625</name>
    <name evidence="9" type="ORF">KUF71_021525</name>
</gene>
<keyword evidence="11" id="KW-1185">Reference proteome</keyword>
<protein>
    <submittedName>
        <fullName evidence="10">C-terminal-binding protein 1</fullName>
    </submittedName>
</protein>
<evidence type="ECO:0000256" key="3">
    <source>
        <dbReference type="ARBA" id="ARBA00022771"/>
    </source>
</evidence>
<dbReference type="Gene3D" id="6.20.210.20">
    <property type="entry name" value="THAP domain"/>
    <property type="match status" value="1"/>
</dbReference>
<dbReference type="GO" id="GO:0008270">
    <property type="term" value="F:zinc ion binding"/>
    <property type="evidence" value="ECO:0007669"/>
    <property type="project" value="UniProtKB-KW"/>
</dbReference>
<dbReference type="PROSITE" id="PS50950">
    <property type="entry name" value="ZF_THAP"/>
    <property type="match status" value="1"/>
</dbReference>
<comment type="cofactor">
    <cofactor evidence="1">
        <name>a divalent metal cation</name>
        <dbReference type="ChEBI" id="CHEBI:60240"/>
    </cofactor>
</comment>
<dbReference type="Pfam" id="PF05485">
    <property type="entry name" value="THAP"/>
    <property type="match status" value="1"/>
</dbReference>
<comment type="caution">
    <text evidence="10">The sequence shown here is derived from an EMBL/GenBank/DDBJ whole genome shotgun (WGS) entry which is preliminary data.</text>
</comment>
<dbReference type="InterPro" id="IPR027805">
    <property type="entry name" value="Transposase_HTH_dom"/>
</dbReference>
<evidence type="ECO:0000256" key="1">
    <source>
        <dbReference type="ARBA" id="ARBA00001968"/>
    </source>
</evidence>